<organism evidence="2 3">
    <name type="scientific">Callosobruchus maculatus</name>
    <name type="common">Southern cowpea weevil</name>
    <name type="synonym">Pulse bruchid</name>
    <dbReference type="NCBI Taxonomy" id="64391"/>
    <lineage>
        <taxon>Eukaryota</taxon>
        <taxon>Metazoa</taxon>
        <taxon>Ecdysozoa</taxon>
        <taxon>Arthropoda</taxon>
        <taxon>Hexapoda</taxon>
        <taxon>Insecta</taxon>
        <taxon>Pterygota</taxon>
        <taxon>Neoptera</taxon>
        <taxon>Endopterygota</taxon>
        <taxon>Coleoptera</taxon>
        <taxon>Polyphaga</taxon>
        <taxon>Cucujiformia</taxon>
        <taxon>Chrysomeloidea</taxon>
        <taxon>Chrysomelidae</taxon>
        <taxon>Bruchinae</taxon>
        <taxon>Bruchini</taxon>
        <taxon>Callosobruchus</taxon>
    </lineage>
</organism>
<feature type="compositionally biased region" description="Basic and acidic residues" evidence="1">
    <location>
        <begin position="108"/>
        <end position="117"/>
    </location>
</feature>
<feature type="region of interest" description="Disordered" evidence="1">
    <location>
        <begin position="159"/>
        <end position="186"/>
    </location>
</feature>
<dbReference type="Proteomes" id="UP000410492">
    <property type="component" value="Unassembled WGS sequence"/>
</dbReference>
<gene>
    <name evidence="2" type="ORF">CALMAC_LOCUS14332</name>
</gene>
<keyword evidence="3" id="KW-1185">Reference proteome</keyword>
<feature type="region of interest" description="Disordered" evidence="1">
    <location>
        <begin position="92"/>
        <end position="136"/>
    </location>
</feature>
<accession>A0A653D4E3</accession>
<dbReference type="EMBL" id="CAACVG010010110">
    <property type="protein sequence ID" value="VEN55048.1"/>
    <property type="molecule type" value="Genomic_DNA"/>
</dbReference>
<feature type="region of interest" description="Disordered" evidence="1">
    <location>
        <begin position="25"/>
        <end position="72"/>
    </location>
</feature>
<feature type="compositionally biased region" description="Basic and acidic residues" evidence="1">
    <location>
        <begin position="162"/>
        <end position="172"/>
    </location>
</feature>
<dbReference type="AlphaFoldDB" id="A0A653D4E3"/>
<protein>
    <submittedName>
        <fullName evidence="2">Uncharacterized protein</fullName>
    </submittedName>
</protein>
<name>A0A653D4E3_CALMS</name>
<dbReference type="OrthoDB" id="6605882at2759"/>
<evidence type="ECO:0000313" key="3">
    <source>
        <dbReference type="Proteomes" id="UP000410492"/>
    </source>
</evidence>
<proteinExistence type="predicted"/>
<feature type="compositionally biased region" description="Polar residues" evidence="1">
    <location>
        <begin position="46"/>
        <end position="72"/>
    </location>
</feature>
<reference evidence="2 3" key="1">
    <citation type="submission" date="2019-01" db="EMBL/GenBank/DDBJ databases">
        <authorList>
            <person name="Sayadi A."/>
        </authorList>
    </citation>
    <scope>NUCLEOTIDE SEQUENCE [LARGE SCALE GENOMIC DNA]</scope>
</reference>
<evidence type="ECO:0000256" key="1">
    <source>
        <dbReference type="SAM" id="MobiDB-lite"/>
    </source>
</evidence>
<sequence length="209" mass="23064">MPPPLPAHGLQTSCSLPETPIFARGCDVPRTPHRKAPEVPGGGGSQTAPRQSNTIGSLNTVSNLSTSGYRRGTSQSGLEQAIVGAELLRLAGGPGRGWYPKQRQRRPASIEHLDRTSANRTPWESSRKPLTLPPNLTPKFFQRSPRDALRRVTSLLIKKGNNGKEAKKEKDAAVSPTIHENANGEEVQKKKGFFKNFWKRSRHYSLEQQ</sequence>
<evidence type="ECO:0000313" key="2">
    <source>
        <dbReference type="EMBL" id="VEN55048.1"/>
    </source>
</evidence>